<evidence type="ECO:0000256" key="2">
    <source>
        <dbReference type="ARBA" id="ARBA00022692"/>
    </source>
</evidence>
<proteinExistence type="predicted"/>
<accession>A0A9X6RNR5</accession>
<evidence type="ECO:0000256" key="1">
    <source>
        <dbReference type="ARBA" id="ARBA00004370"/>
    </source>
</evidence>
<dbReference type="EMBL" id="MTYJ01000438">
    <property type="protein sequence ID" value="OWA54663.1"/>
    <property type="molecule type" value="Genomic_DNA"/>
</dbReference>
<dbReference type="Proteomes" id="UP000192578">
    <property type="component" value="Unassembled WGS sequence"/>
</dbReference>
<dbReference type="Gene3D" id="1.20.1070.10">
    <property type="entry name" value="Rhodopsin 7-helix transmembrane proteins"/>
    <property type="match status" value="2"/>
</dbReference>
<reference evidence="8" key="1">
    <citation type="submission" date="2017-01" db="EMBL/GenBank/DDBJ databases">
        <title>Comparative genomics of anhydrobiosis in the tardigrade Hypsibius dujardini.</title>
        <authorList>
            <person name="Yoshida Y."/>
            <person name="Koutsovoulos G."/>
            <person name="Laetsch D."/>
            <person name="Stevens L."/>
            <person name="Kumar S."/>
            <person name="Horikawa D."/>
            <person name="Ishino K."/>
            <person name="Komine S."/>
            <person name="Tomita M."/>
            <person name="Blaxter M."/>
            <person name="Arakawa K."/>
        </authorList>
    </citation>
    <scope>NUCLEOTIDE SEQUENCE [LARGE SCALE GENOMIC DNA]</scope>
    <source>
        <strain evidence="8">Z151</strain>
    </source>
</reference>
<name>A0A9X6RNR5_HYPEX</name>
<keyword evidence="8" id="KW-1185">Reference proteome</keyword>
<keyword evidence="3 5" id="KW-1133">Transmembrane helix</keyword>
<dbReference type="SUPFAM" id="SSF81321">
    <property type="entry name" value="Family A G protein-coupled receptor-like"/>
    <property type="match status" value="1"/>
</dbReference>
<gene>
    <name evidence="7" type="ORF">BV898_19062</name>
</gene>
<evidence type="ECO:0000256" key="4">
    <source>
        <dbReference type="ARBA" id="ARBA00023136"/>
    </source>
</evidence>
<dbReference type="InterPro" id="IPR017452">
    <property type="entry name" value="GPCR_Rhodpsn_7TM"/>
</dbReference>
<evidence type="ECO:0000256" key="3">
    <source>
        <dbReference type="ARBA" id="ARBA00022989"/>
    </source>
</evidence>
<sequence>MIGRDSFWAVTFPLHYRTAHSKRAANWLIILTWLFVIGLNCPSTILGGLNPVIYPVKFCRMDYRGYIGPLARWGLSLSVTTSPKLSSSSPILSSSTRCVSFVGIKFDKALLLEAFRRADPGCPRSTAARGCTCDLEPPFATSTTDEAERGRRGRDGVGPNFVVGVVVCWTPNHPYYLLVDIINYRNATFLAIQFFVQFTCTWINPILCYMAMRQLREALNDLLFPRP</sequence>
<evidence type="ECO:0000313" key="8">
    <source>
        <dbReference type="Proteomes" id="UP000192578"/>
    </source>
</evidence>
<protein>
    <recommendedName>
        <fullName evidence="6">G-protein coupled receptors family 1 profile domain-containing protein</fullName>
    </recommendedName>
</protein>
<evidence type="ECO:0000313" key="7">
    <source>
        <dbReference type="EMBL" id="OWA54663.1"/>
    </source>
</evidence>
<keyword evidence="2 5" id="KW-0812">Transmembrane</keyword>
<keyword evidence="4 5" id="KW-0472">Membrane</keyword>
<dbReference type="GO" id="GO:0016020">
    <property type="term" value="C:membrane"/>
    <property type="evidence" value="ECO:0007669"/>
    <property type="project" value="UniProtKB-SubCell"/>
</dbReference>
<feature type="domain" description="G-protein coupled receptors family 1 profile" evidence="6">
    <location>
        <begin position="1"/>
        <end position="208"/>
    </location>
</feature>
<dbReference type="AlphaFoldDB" id="A0A9X6RNR5"/>
<comment type="subcellular location">
    <subcellularLocation>
        <location evidence="1">Membrane</location>
    </subcellularLocation>
</comment>
<comment type="caution">
    <text evidence="7">The sequence shown here is derived from an EMBL/GenBank/DDBJ whole genome shotgun (WGS) entry which is preliminary data.</text>
</comment>
<feature type="transmembrane region" description="Helical" evidence="5">
    <location>
        <begin position="27"/>
        <end position="49"/>
    </location>
</feature>
<dbReference type="OrthoDB" id="8881832at2759"/>
<evidence type="ECO:0000256" key="5">
    <source>
        <dbReference type="SAM" id="Phobius"/>
    </source>
</evidence>
<dbReference type="PROSITE" id="PS50262">
    <property type="entry name" value="G_PROTEIN_RECEP_F1_2"/>
    <property type="match status" value="1"/>
</dbReference>
<evidence type="ECO:0000259" key="6">
    <source>
        <dbReference type="PROSITE" id="PS50262"/>
    </source>
</evidence>
<organism evidence="7 8">
    <name type="scientific">Hypsibius exemplaris</name>
    <name type="common">Freshwater tardigrade</name>
    <dbReference type="NCBI Taxonomy" id="2072580"/>
    <lineage>
        <taxon>Eukaryota</taxon>
        <taxon>Metazoa</taxon>
        <taxon>Ecdysozoa</taxon>
        <taxon>Tardigrada</taxon>
        <taxon>Eutardigrada</taxon>
        <taxon>Parachela</taxon>
        <taxon>Hypsibioidea</taxon>
        <taxon>Hypsibiidae</taxon>
        <taxon>Hypsibius</taxon>
    </lineage>
</organism>